<comment type="pathway">
    <text evidence="1">Metabolic intermediate biosynthesis; chorismate biosynthesis; chorismate from D-erythrose 4-phosphate and phosphoenolpyruvate: step 4/7.</text>
</comment>
<dbReference type="Proteomes" id="UP000635665">
    <property type="component" value="Unassembled WGS sequence"/>
</dbReference>
<comment type="caution">
    <text evidence="5">The sequence shown here is derived from an EMBL/GenBank/DDBJ whole genome shotgun (WGS) entry which is preliminary data.</text>
</comment>
<evidence type="ECO:0000313" key="5">
    <source>
        <dbReference type="EMBL" id="MBI6120215.1"/>
    </source>
</evidence>
<evidence type="ECO:0000256" key="1">
    <source>
        <dbReference type="ARBA" id="ARBA00004871"/>
    </source>
</evidence>
<dbReference type="Pfam" id="PF08501">
    <property type="entry name" value="Shikimate_dh_N"/>
    <property type="match status" value="1"/>
</dbReference>
<organism evidence="5 6">
    <name type="scientific">Salegentibacter maritimus</name>
    <dbReference type="NCBI Taxonomy" id="2794347"/>
    <lineage>
        <taxon>Bacteria</taxon>
        <taxon>Pseudomonadati</taxon>
        <taxon>Bacteroidota</taxon>
        <taxon>Flavobacteriia</taxon>
        <taxon>Flavobacteriales</taxon>
        <taxon>Flavobacteriaceae</taxon>
        <taxon>Salegentibacter</taxon>
    </lineage>
</organism>
<dbReference type="Gene3D" id="3.40.50.10860">
    <property type="entry name" value="Leucine Dehydrogenase, chain A, domain 1"/>
    <property type="match status" value="1"/>
</dbReference>
<dbReference type="InterPro" id="IPR036291">
    <property type="entry name" value="NAD(P)-bd_dom_sf"/>
</dbReference>
<dbReference type="Gene3D" id="3.40.50.720">
    <property type="entry name" value="NAD(P)-binding Rossmann-like Domain"/>
    <property type="match status" value="1"/>
</dbReference>
<dbReference type="CDD" id="cd01065">
    <property type="entry name" value="NAD_bind_Shikimate_DH"/>
    <property type="match status" value="1"/>
</dbReference>
<keyword evidence="2" id="KW-0560">Oxidoreductase</keyword>
<feature type="domain" description="Shikimate dehydrogenase substrate binding N-terminal" evidence="4">
    <location>
        <begin position="6"/>
        <end position="87"/>
    </location>
</feature>
<accession>A0ABS0TGN5</accession>
<sequence>MKTFGLLGKNISYSFSRTYFSKKFKKENIDAEYLNFDLQNINQFRDVIKETPNLQGLNVTIPYKEEIINFLDDLAPEAEEIGAVNTIKINGNKLIGYNTDYIGFSESIKPLLKPHHKKALILGTGGASKAIAYAFKKMGIAYKFVSRTSGELKLSYQDLSQEIVNDHNIIINTTPVGTFPNVEKYPKFPIEHLTNKHLVYDLIYNPETTQLLVLAKEQGAKIKNGLEMLELQAESAWRIWNK</sequence>
<evidence type="ECO:0000259" key="4">
    <source>
        <dbReference type="Pfam" id="PF08501"/>
    </source>
</evidence>
<proteinExistence type="predicted"/>
<dbReference type="RefSeq" id="WP_193711809.1">
    <property type="nucleotide sequence ID" value="NZ_JAEHNY010000007.1"/>
</dbReference>
<dbReference type="EMBL" id="JAEHNY010000007">
    <property type="protein sequence ID" value="MBI6120215.1"/>
    <property type="molecule type" value="Genomic_DNA"/>
</dbReference>
<evidence type="ECO:0000256" key="2">
    <source>
        <dbReference type="ARBA" id="ARBA00023002"/>
    </source>
</evidence>
<dbReference type="SUPFAM" id="SSF53223">
    <property type="entry name" value="Aminoacid dehydrogenase-like, N-terminal domain"/>
    <property type="match status" value="1"/>
</dbReference>
<dbReference type="PANTHER" id="PTHR21089:SF1">
    <property type="entry name" value="BIFUNCTIONAL 3-DEHYDROQUINATE DEHYDRATASE_SHIKIMATE DEHYDROGENASE, CHLOROPLASTIC"/>
    <property type="match status" value="1"/>
</dbReference>
<dbReference type="InterPro" id="IPR022893">
    <property type="entry name" value="Shikimate_DH_fam"/>
</dbReference>
<name>A0ABS0TGN5_9FLAO</name>
<keyword evidence="6" id="KW-1185">Reference proteome</keyword>
<keyword evidence="3" id="KW-0028">Amino-acid biosynthesis</keyword>
<protein>
    <submittedName>
        <fullName evidence="5">Shikimate dehydrogenase</fullName>
    </submittedName>
</protein>
<dbReference type="SUPFAM" id="SSF51735">
    <property type="entry name" value="NAD(P)-binding Rossmann-fold domains"/>
    <property type="match status" value="1"/>
</dbReference>
<dbReference type="InterPro" id="IPR013708">
    <property type="entry name" value="Shikimate_DH-bd_N"/>
</dbReference>
<reference evidence="5 6" key="1">
    <citation type="submission" date="2020-12" db="EMBL/GenBank/DDBJ databases">
        <title>Salegentibacter orientalis sp. nov., isolated from costal sediment.</title>
        <authorList>
            <person name="Lian F.-B."/>
        </authorList>
    </citation>
    <scope>NUCLEOTIDE SEQUENCE [LARGE SCALE GENOMIC DNA]</scope>
    <source>
        <strain evidence="5 6">F60176</strain>
    </source>
</reference>
<dbReference type="PANTHER" id="PTHR21089">
    <property type="entry name" value="SHIKIMATE DEHYDROGENASE"/>
    <property type="match status" value="1"/>
</dbReference>
<keyword evidence="3" id="KW-0057">Aromatic amino acid biosynthesis</keyword>
<dbReference type="InterPro" id="IPR046346">
    <property type="entry name" value="Aminoacid_DH-like_N_sf"/>
</dbReference>
<evidence type="ECO:0000256" key="3">
    <source>
        <dbReference type="ARBA" id="ARBA00023141"/>
    </source>
</evidence>
<evidence type="ECO:0000313" key="6">
    <source>
        <dbReference type="Proteomes" id="UP000635665"/>
    </source>
</evidence>
<gene>
    <name evidence="5" type="ORF">I6U50_09295</name>
</gene>